<keyword evidence="7" id="KW-1185">Reference proteome</keyword>
<dbReference type="AlphaFoldDB" id="A0A9P7BN75"/>
<dbReference type="EMBL" id="JAANQT010002266">
    <property type="protein sequence ID" value="KAG1302787.1"/>
    <property type="molecule type" value="Genomic_DNA"/>
</dbReference>
<dbReference type="InterPro" id="IPR013761">
    <property type="entry name" value="SAM/pointed_sf"/>
</dbReference>
<evidence type="ECO:0000259" key="5">
    <source>
        <dbReference type="PROSITE" id="PS50105"/>
    </source>
</evidence>
<dbReference type="GO" id="GO:0003729">
    <property type="term" value="F:mRNA binding"/>
    <property type="evidence" value="ECO:0007669"/>
    <property type="project" value="TreeGrafter"/>
</dbReference>
<dbReference type="SMART" id="SM00454">
    <property type="entry name" value="SAM"/>
    <property type="match status" value="1"/>
</dbReference>
<evidence type="ECO:0000313" key="7">
    <source>
        <dbReference type="Proteomes" id="UP000716291"/>
    </source>
</evidence>
<evidence type="ECO:0000256" key="4">
    <source>
        <dbReference type="SAM" id="MobiDB-lite"/>
    </source>
</evidence>
<comment type="subcellular location">
    <subcellularLocation>
        <location evidence="1">Cytoplasm</location>
    </subcellularLocation>
</comment>
<dbReference type="PANTHER" id="PTHR12515:SF5">
    <property type="entry name" value="PROTEIN SMAUG"/>
    <property type="match status" value="1"/>
</dbReference>
<dbReference type="InterPro" id="IPR001660">
    <property type="entry name" value="SAM"/>
</dbReference>
<dbReference type="InterPro" id="IPR050897">
    <property type="entry name" value="SMAUG/VTS1_RNA-bind"/>
</dbReference>
<dbReference type="Pfam" id="PF25479">
    <property type="entry name" value="Vts1"/>
    <property type="match status" value="1"/>
</dbReference>
<proteinExistence type="predicted"/>
<dbReference type="PANTHER" id="PTHR12515">
    <property type="entry name" value="STERILE ALPHA MOTIF DOMAIN CONTAINING PROTEIN 4-RELATED"/>
    <property type="match status" value="1"/>
</dbReference>
<evidence type="ECO:0000256" key="3">
    <source>
        <dbReference type="ARBA" id="ARBA00022884"/>
    </source>
</evidence>
<comment type="caution">
    <text evidence="6">The sequence shown here is derived from an EMBL/GenBank/DDBJ whole genome shotgun (WGS) entry which is preliminary data.</text>
</comment>
<organism evidence="6 7">
    <name type="scientific">Rhizopus oryzae</name>
    <name type="common">Mucormycosis agent</name>
    <name type="synonym">Rhizopus arrhizus var. delemar</name>
    <dbReference type="NCBI Taxonomy" id="64495"/>
    <lineage>
        <taxon>Eukaryota</taxon>
        <taxon>Fungi</taxon>
        <taxon>Fungi incertae sedis</taxon>
        <taxon>Mucoromycota</taxon>
        <taxon>Mucoromycotina</taxon>
        <taxon>Mucoromycetes</taxon>
        <taxon>Mucorales</taxon>
        <taxon>Mucorineae</taxon>
        <taxon>Rhizopodaceae</taxon>
        <taxon>Rhizopus</taxon>
    </lineage>
</organism>
<gene>
    <name evidence="6" type="ORF">G6F64_010634</name>
</gene>
<keyword evidence="3" id="KW-0694">RNA-binding</keyword>
<dbReference type="GO" id="GO:0000932">
    <property type="term" value="C:P-body"/>
    <property type="evidence" value="ECO:0007669"/>
    <property type="project" value="TreeGrafter"/>
</dbReference>
<dbReference type="PROSITE" id="PS50105">
    <property type="entry name" value="SAM_DOMAIN"/>
    <property type="match status" value="1"/>
</dbReference>
<dbReference type="Gene3D" id="1.10.150.50">
    <property type="entry name" value="Transcription Factor, Ets-1"/>
    <property type="match status" value="1"/>
</dbReference>
<evidence type="ECO:0000256" key="1">
    <source>
        <dbReference type="ARBA" id="ARBA00004496"/>
    </source>
</evidence>
<dbReference type="InterPro" id="IPR057327">
    <property type="entry name" value="Vts1_dom"/>
</dbReference>
<name>A0A9P7BN75_RHIOR</name>
<dbReference type="Pfam" id="PF07647">
    <property type="entry name" value="SAM_2"/>
    <property type="match status" value="1"/>
</dbReference>
<dbReference type="OrthoDB" id="2324139at2759"/>
<keyword evidence="2" id="KW-0963">Cytoplasm</keyword>
<feature type="region of interest" description="Disordered" evidence="4">
    <location>
        <begin position="359"/>
        <end position="389"/>
    </location>
</feature>
<evidence type="ECO:0000313" key="6">
    <source>
        <dbReference type="EMBL" id="KAG1302787.1"/>
    </source>
</evidence>
<sequence>MTTIEDSLFNVFPRHSTNNNSLRSLTKSELLCLPSQKTYNTPYYYKTRASSDILQSQPTRLKTSCPEAEAIDQCFENIQKYEQMLEQVSVASLDQDFKDELLHINRWFQCRSDAERTAALYTVVQNASQIQIRFLITVLQQLANQDSYSISSSAGQRNDLFRSRSVIEEESRKKQFYRQRNTYSTLSEPDKFISRPLGLSHPGPLYEKALAARAQLQAINLSSSSSVTNSTISSSSNSSLHSKSDLLFSRTSRLHSASSDLGSKSLLHSDLGSKPLLHPTPAELSSRSLFTNHDWPFPDKTLDEKQTSWAFGSLSKKTASIKKDTTWTIHEEEQHNPILSLDNALEQAHARLLKNDKPILSSPKCSSADNEDDNNSDTQQLTGLARRRKRSSQARALKDKIAAETVDFELMKDVQAWLRSLRLHKYGHAFIGLDWKQVVRMSDQDMIDAGVNTIGARRKLLKVFENVQRHCIENVTVFGCEMDCRRGVSQNFADYYTPVVQMSVDSLESQLTSSLQKVKIPTKITDQVPSTELTQDMQNAIHSSLQNFVKVATSKPRLAEGFYQVIFNEELPYKGDCNNPKRLTRKMPPPGESWTIEECEKMDYRCGNPPSICHFLDEVKQRCIGRMRKQLGEYASFDSGILVRSLVKDTRRSIYSTLANHGVGQLSEDKSVETFVARLVTTIVGALNKWVAVDVANLCETPGQEDACNKWDNEIKKEILKWP</sequence>
<protein>
    <recommendedName>
        <fullName evidence="5">SAM domain-containing protein</fullName>
    </recommendedName>
</protein>
<dbReference type="SUPFAM" id="SSF47769">
    <property type="entry name" value="SAM/Pointed domain"/>
    <property type="match status" value="1"/>
</dbReference>
<dbReference type="GO" id="GO:0000289">
    <property type="term" value="P:nuclear-transcribed mRNA poly(A) tail shortening"/>
    <property type="evidence" value="ECO:0007669"/>
    <property type="project" value="TreeGrafter"/>
</dbReference>
<feature type="domain" description="SAM" evidence="5">
    <location>
        <begin position="412"/>
        <end position="470"/>
    </location>
</feature>
<evidence type="ECO:0000256" key="2">
    <source>
        <dbReference type="ARBA" id="ARBA00022490"/>
    </source>
</evidence>
<accession>A0A9P7BN75</accession>
<dbReference type="Proteomes" id="UP000716291">
    <property type="component" value="Unassembled WGS sequence"/>
</dbReference>
<reference evidence="6" key="1">
    <citation type="journal article" date="2020" name="Microb. Genom.">
        <title>Genetic diversity of clinical and environmental Mucorales isolates obtained from an investigation of mucormycosis cases among solid organ transplant recipients.</title>
        <authorList>
            <person name="Nguyen M.H."/>
            <person name="Kaul D."/>
            <person name="Muto C."/>
            <person name="Cheng S.J."/>
            <person name="Richter R.A."/>
            <person name="Bruno V.M."/>
            <person name="Liu G."/>
            <person name="Beyhan S."/>
            <person name="Sundermann A.J."/>
            <person name="Mounaud S."/>
            <person name="Pasculle A.W."/>
            <person name="Nierman W.C."/>
            <person name="Driscoll E."/>
            <person name="Cumbie R."/>
            <person name="Clancy C.J."/>
            <person name="Dupont C.L."/>
        </authorList>
    </citation>
    <scope>NUCLEOTIDE SEQUENCE</scope>
    <source>
        <strain evidence="6">GL11</strain>
    </source>
</reference>